<dbReference type="Pfam" id="PF00326">
    <property type="entry name" value="Peptidase_S9"/>
    <property type="match status" value="1"/>
</dbReference>
<evidence type="ECO:0000259" key="5">
    <source>
        <dbReference type="Pfam" id="PF00930"/>
    </source>
</evidence>
<evidence type="ECO:0000256" key="2">
    <source>
        <dbReference type="ARBA" id="ARBA00023180"/>
    </source>
</evidence>
<keyword evidence="3" id="KW-0472">Membrane</keyword>
<comment type="subcellular location">
    <subcellularLocation>
        <location evidence="1">Cell membrane</location>
        <topology evidence="1">Single-pass type II membrane protein</topology>
    </subcellularLocation>
</comment>
<dbReference type="Pfam" id="PF00930">
    <property type="entry name" value="DPPIV_N"/>
    <property type="match status" value="1"/>
</dbReference>
<evidence type="ECO:0000259" key="4">
    <source>
        <dbReference type="Pfam" id="PF00326"/>
    </source>
</evidence>
<evidence type="ECO:0000313" key="6">
    <source>
        <dbReference type="EMBL" id="KAK1165997.1"/>
    </source>
</evidence>
<keyword evidence="7" id="KW-1185">Reference proteome</keyword>
<keyword evidence="3" id="KW-1133">Transmembrane helix</keyword>
<dbReference type="InterPro" id="IPR002469">
    <property type="entry name" value="Peptidase_S9B_N"/>
</dbReference>
<name>A0AAD8DC67_ACIOX</name>
<dbReference type="Gene3D" id="2.140.10.30">
    <property type="entry name" value="Dipeptidylpeptidase IV, N-terminal domain"/>
    <property type="match status" value="1"/>
</dbReference>
<keyword evidence="2" id="KW-0325">Glycoprotein</keyword>
<dbReference type="InterPro" id="IPR001375">
    <property type="entry name" value="Peptidase_S9_cat"/>
</dbReference>
<evidence type="ECO:0000256" key="1">
    <source>
        <dbReference type="ARBA" id="ARBA00004401"/>
    </source>
</evidence>
<accession>A0AAD8DC67</accession>
<feature type="transmembrane region" description="Helical" evidence="3">
    <location>
        <begin position="34"/>
        <end position="55"/>
    </location>
</feature>
<dbReference type="SUPFAM" id="SSF53474">
    <property type="entry name" value="alpha/beta-Hydrolases"/>
    <property type="match status" value="1"/>
</dbReference>
<dbReference type="InterPro" id="IPR050278">
    <property type="entry name" value="Serine_Prot_S9B/DPPIV"/>
</dbReference>
<feature type="domain" description="Peptidase S9 prolyl oligopeptidase catalytic" evidence="4">
    <location>
        <begin position="589"/>
        <end position="794"/>
    </location>
</feature>
<reference evidence="6" key="1">
    <citation type="submission" date="2022-02" db="EMBL/GenBank/DDBJ databases">
        <title>Atlantic sturgeon de novo genome assembly.</title>
        <authorList>
            <person name="Stock M."/>
            <person name="Klopp C."/>
            <person name="Guiguen Y."/>
            <person name="Cabau C."/>
            <person name="Parinello H."/>
            <person name="Santidrian Yebra-Pimentel E."/>
            <person name="Kuhl H."/>
            <person name="Dirks R.P."/>
            <person name="Guessner J."/>
            <person name="Wuertz S."/>
            <person name="Du K."/>
            <person name="Schartl M."/>
        </authorList>
    </citation>
    <scope>NUCLEOTIDE SEQUENCE</scope>
    <source>
        <strain evidence="6">STURGEONOMICS-FGT-2020</strain>
        <tissue evidence="6">Whole blood</tissue>
    </source>
</reference>
<keyword evidence="3" id="KW-0812">Transmembrane</keyword>
<dbReference type="GO" id="GO:0006508">
    <property type="term" value="P:proteolysis"/>
    <property type="evidence" value="ECO:0007669"/>
    <property type="project" value="InterPro"/>
</dbReference>
<evidence type="ECO:0000313" key="7">
    <source>
        <dbReference type="Proteomes" id="UP001230051"/>
    </source>
</evidence>
<proteinExistence type="predicted"/>
<dbReference type="FunFam" id="3.40.50.1820:FF:000003">
    <property type="entry name" value="Dipeptidyl peptidase 4"/>
    <property type="match status" value="1"/>
</dbReference>
<dbReference type="GO" id="GO:0008236">
    <property type="term" value="F:serine-type peptidase activity"/>
    <property type="evidence" value="ECO:0007669"/>
    <property type="project" value="InterPro"/>
</dbReference>
<dbReference type="GO" id="GO:0015459">
    <property type="term" value="F:potassium channel regulator activity"/>
    <property type="evidence" value="ECO:0007669"/>
    <property type="project" value="TreeGrafter"/>
</dbReference>
<dbReference type="PANTHER" id="PTHR11731:SF21">
    <property type="entry name" value="INACTIVE DIPEPTIDYL PEPTIDASE 10"/>
    <property type="match status" value="1"/>
</dbReference>
<evidence type="ECO:0000256" key="3">
    <source>
        <dbReference type="SAM" id="Phobius"/>
    </source>
</evidence>
<gene>
    <name evidence="6" type="primary">DPP10</name>
    <name evidence="6" type="ORF">AOXY_G12513</name>
</gene>
<dbReference type="GO" id="GO:0008076">
    <property type="term" value="C:voltage-gated potassium channel complex"/>
    <property type="evidence" value="ECO:0007669"/>
    <property type="project" value="TreeGrafter"/>
</dbReference>
<dbReference type="InterPro" id="IPR029058">
    <property type="entry name" value="AB_hydrolase_fold"/>
</dbReference>
<dbReference type="Proteomes" id="UP001230051">
    <property type="component" value="Unassembled WGS sequence"/>
</dbReference>
<sequence>MNQTASVSQKCSYSSKESQDLGESSISERNWKGIVISLLVIIIMNSFIALPIVLLSKDDASNAAQSRLSLDDFFSKEFTLHDPEANWISDEDIIYRSRDGNVMKLNLLSNETGILLKNTTFVTFKATKYAVSPDLHFVLLGYDVKQVYQYSFTASYLIYGLHTREVWELNPPEVADSVLQYAAWGVQGQQLLYVFENNIYYQSAVNKSSLRLTSSGKEGVIFNGIADWLYEEVLLQSHVAHWWSPDGERLAFMMINDSLVPSMDLPHFTGSLYPKGQQYPYPKAGQINPMVKLYAVRLYGTSKTVELRLPEISESRQVLFLCIDYYITMVKWVNNNKTAVRWLNRPQNTSVLALCETTTGHCIQKHVRTTDLWLNKQNEEPVFSQDCRTFFLTVPIKNGGHGAFHHIAMFSDLPGNEEITVRPLTSGNWEVTQILAFDETQHTIYYLSTEDSSSRRQLYSVSTAAPSDPQCLTCDIHKDWCTYFSAEISPSIQHIILNCEGPDIPKVTVHRLSDMRNVNSLEDNTRFREAIRGKKTLHKKTRTISIESYELPLQLTFPADFNENNLYPLLLIVDGAPGSQLVTDRFLLDWDSVLVSSHDVIVARFDGRGSGFKGMRVLQEVHQRLGTIEIKDQIAAVESLFKLHFIDQNRIGVYGKAYGGFLTSLLLLSPERLFKCGVAVAPITDWRLYGSAFSERYLGLPSVNSHIYQDCSIPHNITGSSHHKFLIIHGTADGKYTSNVHFQHSAELIKRLSQSNVNYTLQIFPDEGHDIILTKSQYYLYSKVNIFFKDCFQEEAVLTPESKEAGE</sequence>
<dbReference type="SUPFAM" id="SSF82171">
    <property type="entry name" value="DPP6 N-terminal domain-like"/>
    <property type="match status" value="1"/>
</dbReference>
<feature type="domain" description="Dipeptidylpeptidase IV N-terminal" evidence="5">
    <location>
        <begin position="132"/>
        <end position="505"/>
    </location>
</feature>
<comment type="caution">
    <text evidence="6">The sequence shown here is derived from an EMBL/GenBank/DDBJ whole genome shotgun (WGS) entry which is preliminary data.</text>
</comment>
<protein>
    <submittedName>
        <fullName evidence="6">Inactive dipeptidyl peptidase 10-like</fullName>
    </submittedName>
</protein>
<dbReference type="AlphaFoldDB" id="A0AAD8DC67"/>
<dbReference type="Gene3D" id="3.40.50.1820">
    <property type="entry name" value="alpha/beta hydrolase"/>
    <property type="match status" value="1"/>
</dbReference>
<organism evidence="6 7">
    <name type="scientific">Acipenser oxyrinchus oxyrinchus</name>
    <dbReference type="NCBI Taxonomy" id="40147"/>
    <lineage>
        <taxon>Eukaryota</taxon>
        <taxon>Metazoa</taxon>
        <taxon>Chordata</taxon>
        <taxon>Craniata</taxon>
        <taxon>Vertebrata</taxon>
        <taxon>Euteleostomi</taxon>
        <taxon>Actinopterygii</taxon>
        <taxon>Chondrostei</taxon>
        <taxon>Acipenseriformes</taxon>
        <taxon>Acipenseridae</taxon>
        <taxon>Acipenser</taxon>
    </lineage>
</organism>
<dbReference type="GO" id="GO:1901379">
    <property type="term" value="P:regulation of potassium ion transmembrane transport"/>
    <property type="evidence" value="ECO:0007669"/>
    <property type="project" value="TreeGrafter"/>
</dbReference>
<dbReference type="PANTHER" id="PTHR11731">
    <property type="entry name" value="PROTEASE FAMILY S9B,C DIPEPTIDYL-PEPTIDASE IV-RELATED"/>
    <property type="match status" value="1"/>
</dbReference>
<dbReference type="EMBL" id="JAGXEW010000011">
    <property type="protein sequence ID" value="KAK1165997.1"/>
    <property type="molecule type" value="Genomic_DNA"/>
</dbReference>